<dbReference type="GO" id="GO:0032874">
    <property type="term" value="P:positive regulation of stress-activated MAPK cascade"/>
    <property type="evidence" value="ECO:0007669"/>
    <property type="project" value="TreeGrafter"/>
</dbReference>
<dbReference type="PANTHER" id="PTHR46428">
    <property type="entry name" value="KELCH DOMAIN-CONTAINING PROTEIN 10"/>
    <property type="match status" value="1"/>
</dbReference>
<keyword evidence="5" id="KW-1185">Reference proteome</keyword>
<evidence type="ECO:0000256" key="3">
    <source>
        <dbReference type="SAM" id="MobiDB-lite"/>
    </source>
</evidence>
<dbReference type="PANTHER" id="PTHR46428:SF1">
    <property type="entry name" value="KELCH DOMAIN-CONTAINING PROTEIN 10"/>
    <property type="match status" value="1"/>
</dbReference>
<organism evidence="4 5">
    <name type="scientific">Mesorhabditis spiculigera</name>
    <dbReference type="NCBI Taxonomy" id="96644"/>
    <lineage>
        <taxon>Eukaryota</taxon>
        <taxon>Metazoa</taxon>
        <taxon>Ecdysozoa</taxon>
        <taxon>Nematoda</taxon>
        <taxon>Chromadorea</taxon>
        <taxon>Rhabditida</taxon>
        <taxon>Rhabditina</taxon>
        <taxon>Rhabditomorpha</taxon>
        <taxon>Rhabditoidea</taxon>
        <taxon>Rhabditidae</taxon>
        <taxon>Mesorhabditinae</taxon>
        <taxon>Mesorhabditis</taxon>
    </lineage>
</organism>
<feature type="non-terminal residue" evidence="4">
    <location>
        <position position="479"/>
    </location>
</feature>
<keyword evidence="1" id="KW-0880">Kelch repeat</keyword>
<feature type="compositionally biased region" description="Acidic residues" evidence="3">
    <location>
        <begin position="45"/>
        <end position="54"/>
    </location>
</feature>
<keyword evidence="2" id="KW-0677">Repeat</keyword>
<gene>
    <name evidence="4" type="ORF">MSPICULIGERA_LOCUS3943</name>
</gene>
<feature type="compositionally biased region" description="Polar residues" evidence="3">
    <location>
        <begin position="337"/>
        <end position="353"/>
    </location>
</feature>
<accession>A0AA36FSE1</accession>
<feature type="region of interest" description="Disordered" evidence="3">
    <location>
        <begin position="1"/>
        <end position="64"/>
    </location>
</feature>
<dbReference type="SUPFAM" id="SSF117281">
    <property type="entry name" value="Kelch motif"/>
    <property type="match status" value="1"/>
</dbReference>
<evidence type="ECO:0000256" key="2">
    <source>
        <dbReference type="ARBA" id="ARBA00022737"/>
    </source>
</evidence>
<dbReference type="InterPro" id="IPR052125">
    <property type="entry name" value="KLHDC10"/>
</dbReference>
<dbReference type="Gene3D" id="2.120.10.80">
    <property type="entry name" value="Kelch-type beta propeller"/>
    <property type="match status" value="1"/>
</dbReference>
<evidence type="ECO:0000313" key="4">
    <source>
        <dbReference type="EMBL" id="CAJ0565299.1"/>
    </source>
</evidence>
<dbReference type="Proteomes" id="UP001177023">
    <property type="component" value="Unassembled WGS sequence"/>
</dbReference>
<name>A0AA36FSE1_9BILA</name>
<dbReference type="AlphaFoldDB" id="A0AA36FSE1"/>
<protein>
    <submittedName>
        <fullName evidence="4">Uncharacterized protein</fullName>
    </submittedName>
</protein>
<evidence type="ECO:0000256" key="1">
    <source>
        <dbReference type="ARBA" id="ARBA00022441"/>
    </source>
</evidence>
<comment type="caution">
    <text evidence="4">The sequence shown here is derived from an EMBL/GenBank/DDBJ whole genome shotgun (WGS) entry which is preliminary data.</text>
</comment>
<evidence type="ECO:0000313" key="5">
    <source>
        <dbReference type="Proteomes" id="UP001177023"/>
    </source>
</evidence>
<sequence length="479" mass="52963">MINKSAAVKEKVQELVQTPPPESFRHADTKDRHGKKYKRKSVFSLDDDGSDDEPFALKPGKAKPDTEKAKVSLESYLAQADVLECFELCISFMMSLERPASLPLNSAIPPNCHPRYQQRNSPKSSPFKFGYEVSPGENTINASHRFLVPKAGECAKAFGADLSHFYDGFLNAGSVYLLSASPDEHLDYSRVHTLNLQSRQINTHQCRGDPSRGFPPARKQAGLASVPGFILLAGGEVADQYNVHRLQDYWVLNCDTFEWTQVPASMPCPLIEPRITTCNSGKVYLWGDHDVPLPGMPQQGTHLRILKSLEGKGFVHGSNIPFLVSGMENYKTPPPSYDQSAGHSVPSYQQNNTPTPPAYPSYQPMGGQQQPAPQMGFNTGGSSPYPQNQSSPYPQGGAAPYGGQPSYPTQGGSYPRQDYGGNQGEYQPGPAPGTQAYYPPQKKDKDCSIIRPARRYTQRQVFSRARRYCHSKRVADDER</sequence>
<dbReference type="InterPro" id="IPR015915">
    <property type="entry name" value="Kelch-typ_b-propeller"/>
</dbReference>
<proteinExistence type="predicted"/>
<feature type="compositionally biased region" description="Low complexity" evidence="3">
    <location>
        <begin position="363"/>
        <end position="408"/>
    </location>
</feature>
<feature type="region of interest" description="Disordered" evidence="3">
    <location>
        <begin position="331"/>
        <end position="447"/>
    </location>
</feature>
<dbReference type="EMBL" id="CATQJA010001020">
    <property type="protein sequence ID" value="CAJ0565299.1"/>
    <property type="molecule type" value="Genomic_DNA"/>
</dbReference>
<reference evidence="4" key="1">
    <citation type="submission" date="2023-06" db="EMBL/GenBank/DDBJ databases">
        <authorList>
            <person name="Delattre M."/>
        </authorList>
    </citation>
    <scope>NUCLEOTIDE SEQUENCE</scope>
    <source>
        <strain evidence="4">AF72</strain>
    </source>
</reference>
<feature type="compositionally biased region" description="Basic residues" evidence="3">
    <location>
        <begin position="32"/>
        <end position="41"/>
    </location>
</feature>